<dbReference type="Pfam" id="PF13670">
    <property type="entry name" value="PepSY_2"/>
    <property type="match status" value="1"/>
</dbReference>
<dbReference type="InterPro" id="IPR025711">
    <property type="entry name" value="PepSY"/>
</dbReference>
<feature type="chain" id="PRO_5026244538" evidence="1">
    <location>
        <begin position="29"/>
        <end position="110"/>
    </location>
</feature>
<sequence length="110" mass="12383">MTRRPTARILARTAIVTGLLAIASPALADGNVKCNGGPQEKWQKIDKLKKKAWLEKWTVQKLQVQGDCFEVYARTDSGQAIEAFFHPVTLQKLVVFRRGQEIWRAKGFTG</sequence>
<name>A0A6I4TIY4_9SPHN</name>
<gene>
    <name evidence="3" type="ORF">GRI40_12390</name>
</gene>
<dbReference type="AlphaFoldDB" id="A0A6I4TIY4"/>
<evidence type="ECO:0000256" key="1">
    <source>
        <dbReference type="SAM" id="SignalP"/>
    </source>
</evidence>
<comment type="caution">
    <text evidence="3">The sequence shown here is derived from an EMBL/GenBank/DDBJ whole genome shotgun (WGS) entry which is preliminary data.</text>
</comment>
<feature type="domain" description="PepSY" evidence="2">
    <location>
        <begin position="13"/>
        <end position="91"/>
    </location>
</feature>
<protein>
    <submittedName>
        <fullName evidence="3">PepSY domain-containing protein</fullName>
    </submittedName>
</protein>
<dbReference type="EMBL" id="WTZA01000002">
    <property type="protein sequence ID" value="MXO76015.1"/>
    <property type="molecule type" value="Genomic_DNA"/>
</dbReference>
<dbReference type="OrthoDB" id="7365433at2"/>
<dbReference type="Proteomes" id="UP000439522">
    <property type="component" value="Unassembled WGS sequence"/>
</dbReference>
<dbReference type="RefSeq" id="WP_160611851.1">
    <property type="nucleotide sequence ID" value="NZ_WTZA01000002.1"/>
</dbReference>
<evidence type="ECO:0000313" key="4">
    <source>
        <dbReference type="Proteomes" id="UP000439522"/>
    </source>
</evidence>
<evidence type="ECO:0000313" key="3">
    <source>
        <dbReference type="EMBL" id="MXO76015.1"/>
    </source>
</evidence>
<proteinExistence type="predicted"/>
<reference evidence="3 4" key="1">
    <citation type="submission" date="2019-12" db="EMBL/GenBank/DDBJ databases">
        <title>Genomic-based taxomic classification of the family Erythrobacteraceae.</title>
        <authorList>
            <person name="Xu L."/>
        </authorList>
    </citation>
    <scope>NUCLEOTIDE SEQUENCE [LARGE SCALE GENOMIC DNA]</scope>
    <source>
        <strain evidence="3 4">100921-2</strain>
    </source>
</reference>
<feature type="signal peptide" evidence="1">
    <location>
        <begin position="1"/>
        <end position="28"/>
    </location>
</feature>
<organism evidence="3 4">
    <name type="scientific">Tsuneonella aeria</name>
    <dbReference type="NCBI Taxonomy" id="1837929"/>
    <lineage>
        <taxon>Bacteria</taxon>
        <taxon>Pseudomonadati</taxon>
        <taxon>Pseudomonadota</taxon>
        <taxon>Alphaproteobacteria</taxon>
        <taxon>Sphingomonadales</taxon>
        <taxon>Erythrobacteraceae</taxon>
        <taxon>Tsuneonella</taxon>
    </lineage>
</organism>
<accession>A0A6I4TIY4</accession>
<keyword evidence="4" id="KW-1185">Reference proteome</keyword>
<keyword evidence="1" id="KW-0732">Signal</keyword>
<evidence type="ECO:0000259" key="2">
    <source>
        <dbReference type="Pfam" id="PF13670"/>
    </source>
</evidence>